<name>A0A8S5P6C2_9CAUD</name>
<keyword evidence="1" id="KW-1133">Transmembrane helix</keyword>
<organism evidence="2">
    <name type="scientific">Siphoviridae sp. ctmYS12</name>
    <dbReference type="NCBI Taxonomy" id="2825652"/>
    <lineage>
        <taxon>Viruses</taxon>
        <taxon>Duplodnaviria</taxon>
        <taxon>Heunggongvirae</taxon>
        <taxon>Uroviricota</taxon>
        <taxon>Caudoviricetes</taxon>
    </lineage>
</organism>
<evidence type="ECO:0000313" key="2">
    <source>
        <dbReference type="EMBL" id="DAE02546.1"/>
    </source>
</evidence>
<reference evidence="2" key="1">
    <citation type="journal article" date="2021" name="Proc. Natl. Acad. Sci. U.S.A.">
        <title>A Catalog of Tens of Thousands of Viruses from Human Metagenomes Reveals Hidden Associations with Chronic Diseases.</title>
        <authorList>
            <person name="Tisza M.J."/>
            <person name="Buck C.B."/>
        </authorList>
    </citation>
    <scope>NUCLEOTIDE SEQUENCE</scope>
    <source>
        <strain evidence="2">CtmYS12</strain>
    </source>
</reference>
<evidence type="ECO:0000256" key="1">
    <source>
        <dbReference type="SAM" id="Phobius"/>
    </source>
</evidence>
<dbReference type="EMBL" id="BK015347">
    <property type="protein sequence ID" value="DAE02546.1"/>
    <property type="molecule type" value="Genomic_DNA"/>
</dbReference>
<protein>
    <submittedName>
        <fullName evidence="2">Uncharacterized protein</fullName>
    </submittedName>
</protein>
<keyword evidence="1" id="KW-0472">Membrane</keyword>
<keyword evidence="1" id="KW-0812">Transmembrane</keyword>
<sequence>MLSVEFAVKCITLLICIYPLSIYPIVDRICRCKEQKYVSDVVKKFTDDNKQ</sequence>
<proteinExistence type="predicted"/>
<accession>A0A8S5P6C2</accession>
<feature type="transmembrane region" description="Helical" evidence="1">
    <location>
        <begin position="6"/>
        <end position="26"/>
    </location>
</feature>